<accession>A0ABS0FDU7</accession>
<gene>
    <name evidence="2" type="ORF">IV494_11865</name>
</gene>
<evidence type="ECO:0008006" key="4">
    <source>
        <dbReference type="Google" id="ProtNLM"/>
    </source>
</evidence>
<keyword evidence="3" id="KW-1185">Reference proteome</keyword>
<dbReference type="Proteomes" id="UP000660070">
    <property type="component" value="Unassembled WGS sequence"/>
</dbReference>
<organism evidence="2 3">
    <name type="scientific">Kaistella gelatinilytica</name>
    <dbReference type="NCBI Taxonomy" id="2787636"/>
    <lineage>
        <taxon>Bacteria</taxon>
        <taxon>Pseudomonadati</taxon>
        <taxon>Bacteroidota</taxon>
        <taxon>Flavobacteriia</taxon>
        <taxon>Flavobacteriales</taxon>
        <taxon>Weeksellaceae</taxon>
        <taxon>Chryseobacterium group</taxon>
        <taxon>Kaistella</taxon>
    </lineage>
</organism>
<evidence type="ECO:0000313" key="2">
    <source>
        <dbReference type="EMBL" id="MBF8457874.1"/>
    </source>
</evidence>
<feature type="compositionally biased region" description="Basic and acidic residues" evidence="1">
    <location>
        <begin position="68"/>
        <end position="94"/>
    </location>
</feature>
<name>A0ABS0FDU7_9FLAO</name>
<proteinExistence type="predicted"/>
<sequence>MKTKVIQYSLAIAGVFFIANSCSKKETETTKNDNAAVIAAPSDPLIVDDSTILSDDSATVKTAVGVQDEEKNAIKDEKSEAEKLKADKEKEAKK</sequence>
<protein>
    <recommendedName>
        <fullName evidence="4">Lipoprotein</fullName>
    </recommendedName>
</protein>
<feature type="region of interest" description="Disordered" evidence="1">
    <location>
        <begin position="67"/>
        <end position="94"/>
    </location>
</feature>
<comment type="caution">
    <text evidence="2">The sequence shown here is derived from an EMBL/GenBank/DDBJ whole genome shotgun (WGS) entry which is preliminary data.</text>
</comment>
<dbReference type="RefSeq" id="WP_196080352.1">
    <property type="nucleotide sequence ID" value="NZ_JADPVI010000003.1"/>
</dbReference>
<evidence type="ECO:0000256" key="1">
    <source>
        <dbReference type="SAM" id="MobiDB-lite"/>
    </source>
</evidence>
<dbReference type="EMBL" id="JADPVI010000003">
    <property type="protein sequence ID" value="MBF8457874.1"/>
    <property type="molecule type" value="Genomic_DNA"/>
</dbReference>
<reference evidence="2 3" key="1">
    <citation type="submission" date="2020-11" db="EMBL/GenBank/DDBJ databases">
        <title>Kaistella gelatinilytica sp. nov., a flavobacterium isolated from Antarctic Soil.</title>
        <authorList>
            <person name="Li J."/>
        </authorList>
    </citation>
    <scope>NUCLEOTIDE SEQUENCE [LARGE SCALE GENOMIC DNA]</scope>
    <source>
        <strain evidence="2 3">G5-32</strain>
    </source>
</reference>
<evidence type="ECO:0000313" key="3">
    <source>
        <dbReference type="Proteomes" id="UP000660070"/>
    </source>
</evidence>